<dbReference type="PANTHER" id="PTHR11559">
    <property type="entry name" value="CARBOXYLESTERASE"/>
    <property type="match status" value="1"/>
</dbReference>
<sequence>MKSIVTLAALGLGLIPLTGAATPILSAPQADVTVTIPSGDIVGNSADGIESFNGIPYADPPIGDLRFRPPQKLSTPLGKFDATGTAKKCPQGPILTNVSLSQENASEDCLTITVTRPAGTKPGDALPVLFYIFGGGFLIGGPSMGITNPAKFVQTGADLGKPFIFAAVNYRVGGWGFMPGEEILREGSANAGLLDQRMGLEWVADNIEAFGGNSSEVTIWGQSAGSISVWDQLVLYDGDATYNDKPLFRGAIMNSGSVTPVDPVDSAKANAVYKHIVEVAGCEGDDSLGCLRNLTNDEFAKAANSVPGLISYESLALSYIPRPDGKVLTASPHVLAREGKFHAVPMIFATQEDEGTLFNLVQNDMGSSDKIADYLSSLYFPNAEYGLVKQFVETYSERPEDGSPYRTGEYVTFPYPGRKRIASILGDIVFTLIRRWTLENVAARRPDVPVWSSFASYFYKVFGTFSPMGTLHGSDLAIFFGVNNTSFPTRTGRAYYINFVHNLDPNVGLDAGVEWPKWTEDNDLLWYNRTENGLLKDDFRSESYEFLKEHIDSLTF</sequence>
<dbReference type="OrthoDB" id="6846267at2759"/>
<protein>
    <recommendedName>
        <fullName evidence="3">Carboxylic ester hydrolase</fullName>
        <ecNumber evidence="3">3.1.1.-</ecNumber>
    </recommendedName>
</protein>
<evidence type="ECO:0000256" key="2">
    <source>
        <dbReference type="ARBA" id="ARBA00022801"/>
    </source>
</evidence>
<dbReference type="InterPro" id="IPR050309">
    <property type="entry name" value="Type-B_Carboxylest/Lipase"/>
</dbReference>
<dbReference type="InterPro" id="IPR002018">
    <property type="entry name" value="CarbesteraseB"/>
</dbReference>
<evidence type="ECO:0000259" key="4">
    <source>
        <dbReference type="Pfam" id="PF00135"/>
    </source>
</evidence>
<dbReference type="Gene3D" id="3.40.50.1820">
    <property type="entry name" value="alpha/beta hydrolase"/>
    <property type="match status" value="1"/>
</dbReference>
<feature type="domain" description="Carboxylesterase type B" evidence="4">
    <location>
        <begin position="32"/>
        <end position="546"/>
    </location>
</feature>
<evidence type="ECO:0000256" key="1">
    <source>
        <dbReference type="ARBA" id="ARBA00005964"/>
    </source>
</evidence>
<accession>A0A2T4CCK9</accession>
<feature type="signal peptide" evidence="3">
    <location>
        <begin position="1"/>
        <end position="20"/>
    </location>
</feature>
<feature type="chain" id="PRO_5015375880" description="Carboxylic ester hydrolase" evidence="3">
    <location>
        <begin position="21"/>
        <end position="556"/>
    </location>
</feature>
<keyword evidence="6" id="KW-1185">Reference proteome</keyword>
<evidence type="ECO:0000256" key="3">
    <source>
        <dbReference type="RuleBase" id="RU361235"/>
    </source>
</evidence>
<keyword evidence="3" id="KW-0732">Signal</keyword>
<organism evidence="5 6">
    <name type="scientific">Trichoderma longibrachiatum ATCC 18648</name>
    <dbReference type="NCBI Taxonomy" id="983965"/>
    <lineage>
        <taxon>Eukaryota</taxon>
        <taxon>Fungi</taxon>
        <taxon>Dikarya</taxon>
        <taxon>Ascomycota</taxon>
        <taxon>Pezizomycotina</taxon>
        <taxon>Sordariomycetes</taxon>
        <taxon>Hypocreomycetidae</taxon>
        <taxon>Hypocreales</taxon>
        <taxon>Hypocreaceae</taxon>
        <taxon>Trichoderma</taxon>
    </lineage>
</organism>
<dbReference type="EC" id="3.1.1.-" evidence="3"/>
<comment type="similarity">
    <text evidence="1 3">Belongs to the type-B carboxylesterase/lipase family.</text>
</comment>
<dbReference type="AlphaFoldDB" id="A0A2T4CCK9"/>
<keyword evidence="2 3" id="KW-0378">Hydrolase</keyword>
<dbReference type="SUPFAM" id="SSF53474">
    <property type="entry name" value="alpha/beta-Hydrolases"/>
    <property type="match status" value="1"/>
</dbReference>
<proteinExistence type="inferred from homology"/>
<dbReference type="InterPro" id="IPR019826">
    <property type="entry name" value="Carboxylesterase_B_AS"/>
</dbReference>
<dbReference type="STRING" id="983965.A0A2T4CCK9"/>
<gene>
    <name evidence="5" type="ORF">M440DRAFT_1398557</name>
</gene>
<name>A0A2T4CCK9_TRILO</name>
<dbReference type="EMBL" id="KZ679128">
    <property type="protein sequence ID" value="PTB79293.1"/>
    <property type="molecule type" value="Genomic_DNA"/>
</dbReference>
<evidence type="ECO:0000313" key="6">
    <source>
        <dbReference type="Proteomes" id="UP000240760"/>
    </source>
</evidence>
<dbReference type="Proteomes" id="UP000240760">
    <property type="component" value="Unassembled WGS sequence"/>
</dbReference>
<dbReference type="GO" id="GO:0016787">
    <property type="term" value="F:hydrolase activity"/>
    <property type="evidence" value="ECO:0007669"/>
    <property type="project" value="UniProtKB-KW"/>
</dbReference>
<evidence type="ECO:0000313" key="5">
    <source>
        <dbReference type="EMBL" id="PTB79293.1"/>
    </source>
</evidence>
<dbReference type="Pfam" id="PF00135">
    <property type="entry name" value="COesterase"/>
    <property type="match status" value="1"/>
</dbReference>
<dbReference type="InterPro" id="IPR029058">
    <property type="entry name" value="AB_hydrolase_fold"/>
</dbReference>
<reference evidence="5 6" key="1">
    <citation type="submission" date="2016-07" db="EMBL/GenBank/DDBJ databases">
        <title>Multiple horizontal gene transfer events from other fungi enriched the ability of initially mycotrophic Trichoderma (Ascomycota) to feed on dead plant biomass.</title>
        <authorList>
            <consortium name="DOE Joint Genome Institute"/>
            <person name="Aerts A."/>
            <person name="Atanasova L."/>
            <person name="Chenthamara K."/>
            <person name="Zhang J."/>
            <person name="Grujic M."/>
            <person name="Henrissat B."/>
            <person name="Kuo A."/>
            <person name="Salamov A."/>
            <person name="Lipzen A."/>
            <person name="Labutti K."/>
            <person name="Barry K."/>
            <person name="Miao Y."/>
            <person name="Rahimi M.J."/>
            <person name="Shen Q."/>
            <person name="Grigoriev I.V."/>
            <person name="Kubicek C.P."/>
            <person name="Druzhinina I.S."/>
        </authorList>
    </citation>
    <scope>NUCLEOTIDE SEQUENCE [LARGE SCALE GENOMIC DNA]</scope>
    <source>
        <strain evidence="5 6">ATCC 18648</strain>
    </source>
</reference>
<dbReference type="PROSITE" id="PS00122">
    <property type="entry name" value="CARBOXYLESTERASE_B_1"/>
    <property type="match status" value="1"/>
</dbReference>